<evidence type="ECO:0000256" key="8">
    <source>
        <dbReference type="PROSITE-ProRule" id="PRU01360"/>
    </source>
</evidence>
<evidence type="ECO:0000256" key="2">
    <source>
        <dbReference type="ARBA" id="ARBA00022448"/>
    </source>
</evidence>
<dbReference type="Pfam" id="PF07715">
    <property type="entry name" value="Plug"/>
    <property type="match status" value="1"/>
</dbReference>
<dbReference type="Gene3D" id="2.170.130.10">
    <property type="entry name" value="TonB-dependent receptor, plug domain"/>
    <property type="match status" value="1"/>
</dbReference>
<keyword evidence="14" id="KW-1185">Reference proteome</keyword>
<dbReference type="OrthoDB" id="9768177at2"/>
<evidence type="ECO:0000256" key="4">
    <source>
        <dbReference type="ARBA" id="ARBA00022692"/>
    </source>
</evidence>
<dbReference type="Pfam" id="PF00593">
    <property type="entry name" value="TonB_dep_Rec_b-barrel"/>
    <property type="match status" value="1"/>
</dbReference>
<dbReference type="Proteomes" id="UP000198984">
    <property type="component" value="Unassembled WGS sequence"/>
</dbReference>
<comment type="subcellular location">
    <subcellularLocation>
        <location evidence="1 8">Cell outer membrane</location>
        <topology evidence="1 8">Multi-pass membrane protein</topology>
    </subcellularLocation>
</comment>
<dbReference type="Pfam" id="PF13715">
    <property type="entry name" value="CarbopepD_reg_2"/>
    <property type="match status" value="1"/>
</dbReference>
<keyword evidence="3 8" id="KW-1134">Transmembrane beta strand</keyword>
<dbReference type="SUPFAM" id="SSF56935">
    <property type="entry name" value="Porins"/>
    <property type="match status" value="1"/>
</dbReference>
<dbReference type="InterPro" id="IPR037066">
    <property type="entry name" value="Plug_dom_sf"/>
</dbReference>
<gene>
    <name evidence="13" type="ORF">SAMN04488505_101496</name>
</gene>
<dbReference type="PROSITE" id="PS52016">
    <property type="entry name" value="TONB_DEPENDENT_REC_3"/>
    <property type="match status" value="1"/>
</dbReference>
<comment type="similarity">
    <text evidence="8 9">Belongs to the TonB-dependent receptor family.</text>
</comment>
<dbReference type="InterPro" id="IPR023996">
    <property type="entry name" value="TonB-dep_OMP_SusC/RagA"/>
</dbReference>
<protein>
    <submittedName>
        <fullName evidence="13">TonB-linked outer membrane protein, SusC/RagA family</fullName>
    </submittedName>
</protein>
<keyword evidence="5 9" id="KW-0798">TonB box</keyword>
<dbReference type="EMBL" id="FOBB01000001">
    <property type="protein sequence ID" value="SEK59102.1"/>
    <property type="molecule type" value="Genomic_DNA"/>
</dbReference>
<dbReference type="NCBIfam" id="TIGR04057">
    <property type="entry name" value="SusC_RagA_signa"/>
    <property type="match status" value="1"/>
</dbReference>
<dbReference type="SUPFAM" id="SSF49464">
    <property type="entry name" value="Carboxypeptidase regulatory domain-like"/>
    <property type="match status" value="1"/>
</dbReference>
<dbReference type="InterPro" id="IPR008969">
    <property type="entry name" value="CarboxyPept-like_regulatory"/>
</dbReference>
<dbReference type="NCBIfam" id="TIGR04056">
    <property type="entry name" value="OMP_RagA_SusC"/>
    <property type="match status" value="1"/>
</dbReference>
<dbReference type="Gene3D" id="2.40.170.20">
    <property type="entry name" value="TonB-dependent receptor, beta-barrel domain"/>
    <property type="match status" value="1"/>
</dbReference>
<dbReference type="AlphaFoldDB" id="A0A1H7IB52"/>
<dbReference type="InterPro" id="IPR036942">
    <property type="entry name" value="Beta-barrel_TonB_sf"/>
</dbReference>
<keyword evidence="7 8" id="KW-0998">Cell outer membrane</keyword>
<evidence type="ECO:0000256" key="10">
    <source>
        <dbReference type="SAM" id="SignalP"/>
    </source>
</evidence>
<dbReference type="GO" id="GO:0009279">
    <property type="term" value="C:cell outer membrane"/>
    <property type="evidence" value="ECO:0007669"/>
    <property type="project" value="UniProtKB-SubCell"/>
</dbReference>
<evidence type="ECO:0000313" key="13">
    <source>
        <dbReference type="EMBL" id="SEK59102.1"/>
    </source>
</evidence>
<sequence length="991" mass="110469">MRLFHVKATLLLIPWLFASGYLLAQGPVSGKVTDAKEGNPLPGVSVSVAGTNTGSITDVDGHYTLTVPAGGKTLIFKFTGMKTVEMPLNGRSTVDIQLESTEVGLNEVVVVGYGTQRKGDVTSAIASVKSENFVKGAVRDAAQLIQGKVAGLTISTPSGNPTANTQIQLRGITTLKAGTSPLVLIDGIPGTLNTVAPEDIESIDVLKDGSAAAIYGTRGTNGVILITTKKLHGDMRPTLQYDGYVSVQTIARRPEFLTGDDYRRLIKEGIDFTDYGTSTDWLKEITRTPVSHTHNLSFQGGSATTNVTASLNYRNWQGLFLNSDNKQVTGRADVNHTMLDGKLKANLNVITRSRTYWSGVDVGEGGFSDGNSFNNYVYRQALIRNPTDSVRNSKGDWLERNIYFYDNPVAYLMESYGQNDERETRLNGSLTLEPIKDLKFKLLLSGNQWSETRGYAETKKHVSTVKNNRNGYASRGSSEQRDKLLEFTTEYARSFQKHRLSLLGGYSYQDNTRENFYMQNWDFPTDQYSYNAMETGNALKRGDAVMGSFKDKWKLIGFFGRLSYNWDDKYLLLASVRHEGSTKFGSNNRWGTFPAVSLGWRVSKESFMSGLTWLDDLKLRAGFGVTGTIPDDLYASLRSFNYGSRFLVNGVWVQGLDAVRNPNADLRWEKKEEYNIGLDFSLMDSRIYGNIDAYRRLTKDALFDYQVPVPPYPMPQIVANAAQIRNTGLEVLLNFVPVRSKNFQWTSGFNYSTNKNVLVSLSSSSFAATNDYFDAGYTGEPIQEATHRVQVGKPIGNFYGYRSIGIDDNGRWIIEGKDGKPVASADKSPDDKKILGNGLPKHFLGWNNTVQYKNFDLNVTMRGAFGFQVLNFQRLFYENPKVVQYNMLKTGFDNVYGKTRLNDDLALVSYYVENGDYWKIDNVTLGYNFNTKGLKYIRNARIYVAALNLATITGYKGIDPEVNRTGLAPGDDERDKYPTTRTFTAGVNLTF</sequence>
<evidence type="ECO:0000256" key="3">
    <source>
        <dbReference type="ARBA" id="ARBA00022452"/>
    </source>
</evidence>
<dbReference type="STRING" id="573321.SAMN04488505_101496"/>
<evidence type="ECO:0000313" key="14">
    <source>
        <dbReference type="Proteomes" id="UP000198984"/>
    </source>
</evidence>
<feature type="chain" id="PRO_5011491318" evidence="10">
    <location>
        <begin position="25"/>
        <end position="991"/>
    </location>
</feature>
<dbReference type="InterPro" id="IPR023997">
    <property type="entry name" value="TonB-dep_OMP_SusC/RagA_CS"/>
</dbReference>
<keyword evidence="2 8" id="KW-0813">Transport</keyword>
<evidence type="ECO:0000259" key="12">
    <source>
        <dbReference type="Pfam" id="PF07715"/>
    </source>
</evidence>
<dbReference type="InterPro" id="IPR039426">
    <property type="entry name" value="TonB-dep_rcpt-like"/>
</dbReference>
<accession>A0A1H7IB52</accession>
<evidence type="ECO:0000256" key="1">
    <source>
        <dbReference type="ARBA" id="ARBA00004571"/>
    </source>
</evidence>
<keyword evidence="6 8" id="KW-0472">Membrane</keyword>
<feature type="domain" description="TonB-dependent receptor plug" evidence="12">
    <location>
        <begin position="119"/>
        <end position="223"/>
    </location>
</feature>
<dbReference type="InterPro" id="IPR000531">
    <property type="entry name" value="Beta-barrel_TonB"/>
</dbReference>
<keyword evidence="4 8" id="KW-0812">Transmembrane</keyword>
<keyword evidence="10" id="KW-0732">Signal</keyword>
<feature type="domain" description="TonB-dependent receptor-like beta-barrel" evidence="11">
    <location>
        <begin position="368"/>
        <end position="949"/>
    </location>
</feature>
<evidence type="ECO:0000256" key="5">
    <source>
        <dbReference type="ARBA" id="ARBA00023077"/>
    </source>
</evidence>
<dbReference type="Gene3D" id="2.60.40.1120">
    <property type="entry name" value="Carboxypeptidase-like, regulatory domain"/>
    <property type="match status" value="1"/>
</dbReference>
<evidence type="ECO:0000259" key="11">
    <source>
        <dbReference type="Pfam" id="PF00593"/>
    </source>
</evidence>
<proteinExistence type="inferred from homology"/>
<reference evidence="13 14" key="1">
    <citation type="submission" date="2016-10" db="EMBL/GenBank/DDBJ databases">
        <authorList>
            <person name="de Groot N.N."/>
        </authorList>
    </citation>
    <scope>NUCLEOTIDE SEQUENCE [LARGE SCALE GENOMIC DNA]</scope>
    <source>
        <strain evidence="13 14">DSM 21039</strain>
    </source>
</reference>
<evidence type="ECO:0000256" key="7">
    <source>
        <dbReference type="ARBA" id="ARBA00023237"/>
    </source>
</evidence>
<organism evidence="13 14">
    <name type="scientific">Chitinophaga rupis</name>
    <dbReference type="NCBI Taxonomy" id="573321"/>
    <lineage>
        <taxon>Bacteria</taxon>
        <taxon>Pseudomonadati</taxon>
        <taxon>Bacteroidota</taxon>
        <taxon>Chitinophagia</taxon>
        <taxon>Chitinophagales</taxon>
        <taxon>Chitinophagaceae</taxon>
        <taxon>Chitinophaga</taxon>
    </lineage>
</organism>
<dbReference type="RefSeq" id="WP_089906559.1">
    <property type="nucleotide sequence ID" value="NZ_FOBB01000001.1"/>
</dbReference>
<name>A0A1H7IB52_9BACT</name>
<dbReference type="InterPro" id="IPR012910">
    <property type="entry name" value="Plug_dom"/>
</dbReference>
<evidence type="ECO:0000256" key="9">
    <source>
        <dbReference type="RuleBase" id="RU003357"/>
    </source>
</evidence>
<feature type="signal peptide" evidence="10">
    <location>
        <begin position="1"/>
        <end position="24"/>
    </location>
</feature>
<evidence type="ECO:0000256" key="6">
    <source>
        <dbReference type="ARBA" id="ARBA00023136"/>
    </source>
</evidence>